<dbReference type="EMBL" id="CAADJE010000001">
    <property type="protein sequence ID" value="VFS55249.1"/>
    <property type="molecule type" value="Genomic_DNA"/>
</dbReference>
<dbReference type="GO" id="GO:0030288">
    <property type="term" value="C:outer membrane-bounded periplasmic space"/>
    <property type="evidence" value="ECO:0007669"/>
    <property type="project" value="TreeGrafter"/>
</dbReference>
<evidence type="ECO:0000313" key="2">
    <source>
        <dbReference type="EMBL" id="VFS55249.1"/>
    </source>
</evidence>
<organism evidence="2 3">
    <name type="scientific">Raoultella planticola</name>
    <name type="common">Klebsiella planticola</name>
    <dbReference type="NCBI Taxonomy" id="575"/>
    <lineage>
        <taxon>Bacteria</taxon>
        <taxon>Pseudomonadati</taxon>
        <taxon>Pseudomonadota</taxon>
        <taxon>Gammaproteobacteria</taxon>
        <taxon>Enterobacterales</taxon>
        <taxon>Enterobacteriaceae</taxon>
        <taxon>Klebsiella/Raoultella group</taxon>
        <taxon>Raoultella</taxon>
    </lineage>
</organism>
<gene>
    <name evidence="2" type="primary">pgtC_3</name>
    <name evidence="2" type="ORF">NCTC12998_00009</name>
</gene>
<name>A0A485AEQ4_RAOPL</name>
<reference evidence="2 3" key="1">
    <citation type="submission" date="2019-03" db="EMBL/GenBank/DDBJ databases">
        <authorList>
            <consortium name="Pathogen Informatics"/>
        </authorList>
    </citation>
    <scope>NUCLEOTIDE SEQUENCE [LARGE SCALE GENOMIC DNA]</scope>
    <source>
        <strain evidence="2 3">NCTC12998</strain>
    </source>
</reference>
<proteinExistence type="predicted"/>
<dbReference type="AlphaFoldDB" id="A0A485AEQ4"/>
<dbReference type="PANTHER" id="PTHR30006:SF25">
    <property type="entry name" value="PHOSPHOGLYCERATE TRANSPORT REGULATORY PROTEIN PGTC"/>
    <property type="match status" value="1"/>
</dbReference>
<evidence type="ECO:0000256" key="1">
    <source>
        <dbReference type="ARBA" id="ARBA00022729"/>
    </source>
</evidence>
<sequence>MVESLLQQEGWNHGWEIILSMAGNLITISSRSFGVADKIKSGLGSVGPVIDNYANLLLDDPNLTFHYFPHSGGVTYLCGDDWS</sequence>
<evidence type="ECO:0000313" key="3">
    <source>
        <dbReference type="Proteomes" id="UP000345637"/>
    </source>
</evidence>
<dbReference type="Gene3D" id="3.40.190.10">
    <property type="entry name" value="Periplasmic binding protein-like II"/>
    <property type="match status" value="1"/>
</dbReference>
<accession>A0A485AEQ4</accession>
<keyword evidence="1" id="KW-0732">Signal</keyword>
<protein>
    <submittedName>
        <fullName evidence="2">Phosphoglycerate transport regulatory protein pgtC</fullName>
    </submittedName>
</protein>
<dbReference type="Proteomes" id="UP000345637">
    <property type="component" value="Unassembled WGS sequence"/>
</dbReference>
<dbReference type="PANTHER" id="PTHR30006">
    <property type="entry name" value="THIAMINE-BINDING PERIPLASMIC PROTEIN-RELATED"/>
    <property type="match status" value="1"/>
</dbReference>